<dbReference type="Pfam" id="PF05845">
    <property type="entry name" value="PhnH"/>
    <property type="match status" value="1"/>
</dbReference>
<dbReference type="SUPFAM" id="SSF159709">
    <property type="entry name" value="PhnH-like"/>
    <property type="match status" value="1"/>
</dbReference>
<proteinExistence type="predicted"/>
<evidence type="ECO:0000313" key="2">
    <source>
        <dbReference type="EMBL" id="QBD76380.1"/>
    </source>
</evidence>
<sequence length="270" mass="29470">MVSVQVAAWHDRQQRYIHYSTGVFRQLLDCLARPGKLNRLEDPIFLDDLPTYYSARRQAQVPFNRYALGALMTLLDGEVSFTLAADGHWLSESDAAVYWLALRTGSHSAAASEATFALFCDGKSGGLLRELSLGTLLEPELSATAIYCVERLADEREQLSGPEVISCALRGPGIPDLRRLQISGLEAHELELIKATRGVQQSSIQEQSSEPLALEIGQDNEQARTLSADEASDKKESDSSGDFALGVDVYLIDATGLCVGLPRTTRLVKG</sequence>
<dbReference type="InterPro" id="IPR038058">
    <property type="entry name" value="PhnH-like_sp"/>
</dbReference>
<reference evidence="2 3" key="1">
    <citation type="submission" date="2019-01" db="EMBL/GenBank/DDBJ databases">
        <title>Ktedonosporobacter rubrisoli SCAWS-G2.</title>
        <authorList>
            <person name="Huang Y."/>
            <person name="Yan B."/>
        </authorList>
    </citation>
    <scope>NUCLEOTIDE SEQUENCE [LARGE SCALE GENOMIC DNA]</scope>
    <source>
        <strain evidence="2 3">SCAWS-G2</strain>
    </source>
</reference>
<dbReference type="GO" id="GO:0016829">
    <property type="term" value="F:lyase activity"/>
    <property type="evidence" value="ECO:0007669"/>
    <property type="project" value="UniProtKB-KW"/>
</dbReference>
<dbReference type="EMBL" id="CP035758">
    <property type="protein sequence ID" value="QBD76380.1"/>
    <property type="molecule type" value="Genomic_DNA"/>
</dbReference>
<dbReference type="KEGG" id="kbs:EPA93_10320"/>
<evidence type="ECO:0000256" key="1">
    <source>
        <dbReference type="SAM" id="MobiDB-lite"/>
    </source>
</evidence>
<feature type="region of interest" description="Disordered" evidence="1">
    <location>
        <begin position="202"/>
        <end position="240"/>
    </location>
</feature>
<organism evidence="2 3">
    <name type="scientific">Ktedonosporobacter rubrisoli</name>
    <dbReference type="NCBI Taxonomy" id="2509675"/>
    <lineage>
        <taxon>Bacteria</taxon>
        <taxon>Bacillati</taxon>
        <taxon>Chloroflexota</taxon>
        <taxon>Ktedonobacteria</taxon>
        <taxon>Ktedonobacterales</taxon>
        <taxon>Ktedonosporobacteraceae</taxon>
        <taxon>Ktedonosporobacter</taxon>
    </lineage>
</organism>
<dbReference type="GO" id="GO:0019634">
    <property type="term" value="P:organic phosphonate metabolic process"/>
    <property type="evidence" value="ECO:0007669"/>
    <property type="project" value="InterPro"/>
</dbReference>
<protein>
    <submittedName>
        <fullName evidence="2">Phosphonate C-P lyase system protein PhnH</fullName>
    </submittedName>
</protein>
<dbReference type="NCBIfam" id="TIGR03292">
    <property type="entry name" value="PhnH_redo"/>
    <property type="match status" value="1"/>
</dbReference>
<dbReference type="InterPro" id="IPR008772">
    <property type="entry name" value="Phosphonate_metab_PhnH"/>
</dbReference>
<keyword evidence="3" id="KW-1185">Reference proteome</keyword>
<keyword evidence="2" id="KW-0456">Lyase</keyword>
<dbReference type="Proteomes" id="UP000290365">
    <property type="component" value="Chromosome"/>
</dbReference>
<gene>
    <name evidence="2" type="primary">phnH</name>
    <name evidence="2" type="ORF">EPA93_10320</name>
</gene>
<accession>A0A4P6JMT8</accession>
<dbReference type="AlphaFoldDB" id="A0A4P6JMT8"/>
<dbReference type="OrthoDB" id="154477at2"/>
<name>A0A4P6JMT8_KTERU</name>
<dbReference type="Gene3D" id="3.40.50.11310">
    <property type="entry name" value="Bacterial phosphonate metabolism protein PhnH"/>
    <property type="match status" value="1"/>
</dbReference>
<evidence type="ECO:0000313" key="3">
    <source>
        <dbReference type="Proteomes" id="UP000290365"/>
    </source>
</evidence>